<dbReference type="EMBL" id="FOZP01000004">
    <property type="protein sequence ID" value="SFS50974.1"/>
    <property type="molecule type" value="Genomic_DNA"/>
</dbReference>
<dbReference type="GO" id="GO:0005524">
    <property type="term" value="F:ATP binding"/>
    <property type="evidence" value="ECO:0007669"/>
    <property type="project" value="UniProtKB-KW"/>
</dbReference>
<dbReference type="CDD" id="cd03221">
    <property type="entry name" value="ABCF_EF-3"/>
    <property type="match status" value="2"/>
</dbReference>
<dbReference type="GO" id="GO:0016887">
    <property type="term" value="F:ATP hydrolysis activity"/>
    <property type="evidence" value="ECO:0007669"/>
    <property type="project" value="InterPro"/>
</dbReference>
<dbReference type="RefSeq" id="WP_090224897.1">
    <property type="nucleotide sequence ID" value="NZ_FOZP01000004.1"/>
</dbReference>
<feature type="domain" description="ABC transporter" evidence="6">
    <location>
        <begin position="328"/>
        <end position="541"/>
    </location>
</feature>
<name>A0A1I6QEV6_9FLAO</name>
<keyword evidence="2" id="KW-0547">Nucleotide-binding</keyword>
<accession>A0A1I6QEV6</accession>
<dbReference type="Proteomes" id="UP000199312">
    <property type="component" value="Unassembled WGS sequence"/>
</dbReference>
<evidence type="ECO:0000256" key="2">
    <source>
        <dbReference type="ARBA" id="ARBA00022741"/>
    </source>
</evidence>
<dbReference type="Pfam" id="PF00005">
    <property type="entry name" value="ABC_tran"/>
    <property type="match status" value="2"/>
</dbReference>
<keyword evidence="8" id="KW-1185">Reference proteome</keyword>
<keyword evidence="3 7" id="KW-0067">ATP-binding</keyword>
<reference evidence="8" key="1">
    <citation type="submission" date="2016-10" db="EMBL/GenBank/DDBJ databases">
        <authorList>
            <person name="Varghese N."/>
            <person name="Submissions S."/>
        </authorList>
    </citation>
    <scope>NUCLEOTIDE SEQUENCE [LARGE SCALE GENOMIC DNA]</scope>
    <source>
        <strain evidence="8">DSM 24450</strain>
    </source>
</reference>
<evidence type="ECO:0000313" key="8">
    <source>
        <dbReference type="Proteomes" id="UP000199312"/>
    </source>
</evidence>
<gene>
    <name evidence="7" type="ORF">SAMN04488006_1710</name>
</gene>
<dbReference type="InterPro" id="IPR003439">
    <property type="entry name" value="ABC_transporter-like_ATP-bd"/>
</dbReference>
<evidence type="ECO:0000259" key="6">
    <source>
        <dbReference type="PROSITE" id="PS50893"/>
    </source>
</evidence>
<evidence type="ECO:0000256" key="4">
    <source>
        <dbReference type="ARBA" id="ARBA00061551"/>
    </source>
</evidence>
<evidence type="ECO:0000256" key="1">
    <source>
        <dbReference type="ARBA" id="ARBA00022737"/>
    </source>
</evidence>
<dbReference type="SUPFAM" id="SSF52540">
    <property type="entry name" value="P-loop containing nucleoside triphosphate hydrolases"/>
    <property type="match status" value="2"/>
</dbReference>
<evidence type="ECO:0000256" key="3">
    <source>
        <dbReference type="ARBA" id="ARBA00022840"/>
    </source>
</evidence>
<evidence type="ECO:0000256" key="5">
    <source>
        <dbReference type="ARBA" id="ARBA00074044"/>
    </source>
</evidence>
<dbReference type="FunFam" id="3.40.50.300:FF:000070">
    <property type="entry name" value="Putative ABC transporter ATP-binding component"/>
    <property type="match status" value="1"/>
</dbReference>
<dbReference type="AlphaFoldDB" id="A0A1I6QEV6"/>
<protein>
    <recommendedName>
        <fullName evidence="5">Probable ATP-binding protein YbiT</fullName>
    </recommendedName>
</protein>
<comment type="similarity">
    <text evidence="4">Belongs to the ABC transporter superfamily. ABCF family. YbiT subfamily.</text>
</comment>
<keyword evidence="1" id="KW-0677">Repeat</keyword>
<evidence type="ECO:0000313" key="7">
    <source>
        <dbReference type="EMBL" id="SFS50974.1"/>
    </source>
</evidence>
<dbReference type="OrthoDB" id="1521973at2"/>
<organism evidence="7 8">
    <name type="scientific">Lutibacter maritimus</name>
    <dbReference type="NCBI Taxonomy" id="593133"/>
    <lineage>
        <taxon>Bacteria</taxon>
        <taxon>Pseudomonadati</taxon>
        <taxon>Bacteroidota</taxon>
        <taxon>Flavobacteriia</taxon>
        <taxon>Flavobacteriales</taxon>
        <taxon>Flavobacteriaceae</taxon>
        <taxon>Lutibacter</taxon>
    </lineage>
</organism>
<dbReference type="PANTHER" id="PTHR42855:SF2">
    <property type="entry name" value="DRUG RESISTANCE ABC TRANSPORTER,ATP-BINDING PROTEIN"/>
    <property type="match status" value="1"/>
</dbReference>
<dbReference type="InterPro" id="IPR032781">
    <property type="entry name" value="ABC_tran_Xtn"/>
</dbReference>
<dbReference type="Pfam" id="PF12848">
    <property type="entry name" value="ABC_tran_Xtn"/>
    <property type="match status" value="1"/>
</dbReference>
<dbReference type="PROSITE" id="PS50893">
    <property type="entry name" value="ABC_TRANSPORTER_2"/>
    <property type="match status" value="2"/>
</dbReference>
<dbReference type="STRING" id="593133.SAMN04488006_1710"/>
<dbReference type="InterPro" id="IPR027417">
    <property type="entry name" value="P-loop_NTPase"/>
</dbReference>
<dbReference type="InterPro" id="IPR003593">
    <property type="entry name" value="AAA+_ATPase"/>
</dbReference>
<dbReference type="InterPro" id="IPR051309">
    <property type="entry name" value="ABCF_ATPase"/>
</dbReference>
<dbReference type="PROSITE" id="PS00211">
    <property type="entry name" value="ABC_TRANSPORTER_1"/>
    <property type="match status" value="2"/>
</dbReference>
<dbReference type="Gene3D" id="3.40.50.300">
    <property type="entry name" value="P-loop containing nucleotide triphosphate hydrolases"/>
    <property type="match status" value="2"/>
</dbReference>
<proteinExistence type="inferred from homology"/>
<dbReference type="InterPro" id="IPR017871">
    <property type="entry name" value="ABC_transporter-like_CS"/>
</dbReference>
<dbReference type="PANTHER" id="PTHR42855">
    <property type="entry name" value="ABC TRANSPORTER ATP-BINDING SUBUNIT"/>
    <property type="match status" value="1"/>
</dbReference>
<feature type="domain" description="ABC transporter" evidence="6">
    <location>
        <begin position="2"/>
        <end position="260"/>
    </location>
</feature>
<dbReference type="FunFam" id="3.40.50.300:FF:000011">
    <property type="entry name" value="Putative ABC transporter ATP-binding component"/>
    <property type="match status" value="1"/>
</dbReference>
<sequence>MITVNDISVQFGGTTLFSNVSFAINENDKIALMGKNGAGKSTLLKIIAGASKPSTGNISAPKDAVIAYLPQHLLAKDNATVFEETSKAFAEIFTMKAEIEKINEELTIRTDYESDAYMALIERVSELSEKFYSIEEVNYEAEVEKVLKGLGFERSDFNRPTSEFSGGWRMRIELAKILLQKPDLILLDEPTNHIDIESVMWLEDFLINSAKAVIVISHDRAFVDNITNRTIEVTMGRIYDYKANYSHYLELRKDRRAHQQKAYDEQQKMIAENTEFIERFKGTYSKTNQVQSRVKMLEKLVLVEVDEVDTSALRLKFPPAPRSGQYPVVVSELSKSYGEHIVFNNANLVIERGEKVAFVGKNGEGKSTMIKAIMGEIDFQGKMEIGHNVKIGYFAQNQASLLDENLSVFETIDQIAVGDIRTKIKDMLGAFMFSGDDITKKVKVLSGGEKTRLAMIKLLLEPVNVLILDEPTNHLDMKTKDIIKDALKDFDGTLILVSHDRDFLDGLAAKVFEFGHKRVKEHFEDVAGFLAHKKIENLREIEKKN</sequence>
<dbReference type="SMART" id="SM00382">
    <property type="entry name" value="AAA"/>
    <property type="match status" value="2"/>
</dbReference>